<reference evidence="1 2" key="1">
    <citation type="journal article" date="2021" name="Environ. Microbiol.">
        <title>New insights into the diversity and evolution of the archaeal mobilome from three complete genomes of Saccharolobus shibatae.</title>
        <authorList>
            <person name="Medvedeva S."/>
            <person name="Brandt D."/>
            <person name="Cvirkaite-Krupovic V."/>
            <person name="Liu Y."/>
            <person name="Severinov K."/>
            <person name="Ishino S."/>
            <person name="Ishino Y."/>
            <person name="Prangishvili D."/>
            <person name="Kalinowski J."/>
            <person name="Krupovic M."/>
        </authorList>
    </citation>
    <scope>NUCLEOTIDE SEQUENCE [LARGE SCALE GENOMIC DNA]</scope>
    <source>
        <strain evidence="1 2">S38A</strain>
    </source>
</reference>
<name>A0A8F5BYI5_9CREN</name>
<sequence length="127" mass="14262">MYIDLLNYLHSGQSLEVKILSSSQIIVDQTIQVTLPLNSGIEITLGPEPNYQLLIYSGNTNIWQIIYNNGPYVDSTQYLQQEAGGVNYLQYYYLISPPTSLTFQLTPTYYISSLGPLMINIEGNSIS</sequence>
<evidence type="ECO:0000313" key="2">
    <source>
        <dbReference type="Proteomes" id="UP000694036"/>
    </source>
</evidence>
<protein>
    <submittedName>
        <fullName evidence="1">Uncharacterized protein</fullName>
    </submittedName>
</protein>
<proteinExistence type="predicted"/>
<dbReference type="AlphaFoldDB" id="A0A8F5BYI5"/>
<dbReference type="EMBL" id="CP077713">
    <property type="protein sequence ID" value="QXJ33829.1"/>
    <property type="molecule type" value="Genomic_DNA"/>
</dbReference>
<evidence type="ECO:0000313" key="1">
    <source>
        <dbReference type="EMBL" id="QXJ33829.1"/>
    </source>
</evidence>
<accession>A0A8F5BYI5</accession>
<gene>
    <name evidence="1" type="ORF">J5U22_00374</name>
</gene>
<keyword evidence="2" id="KW-1185">Reference proteome</keyword>
<dbReference type="Proteomes" id="UP000694036">
    <property type="component" value="Chromosome"/>
</dbReference>
<organism evidence="1 2">
    <name type="scientific">Saccharolobus shibatae</name>
    <dbReference type="NCBI Taxonomy" id="2286"/>
    <lineage>
        <taxon>Archaea</taxon>
        <taxon>Thermoproteota</taxon>
        <taxon>Thermoprotei</taxon>
        <taxon>Sulfolobales</taxon>
        <taxon>Sulfolobaceae</taxon>
        <taxon>Saccharolobus</taxon>
    </lineage>
</organism>